<dbReference type="SUPFAM" id="SSF48403">
    <property type="entry name" value="Ankyrin repeat"/>
    <property type="match status" value="1"/>
</dbReference>
<dbReference type="Gene3D" id="1.25.40.20">
    <property type="entry name" value="Ankyrin repeat-containing domain"/>
    <property type="match status" value="1"/>
</dbReference>
<evidence type="ECO:0000256" key="1">
    <source>
        <dbReference type="ARBA" id="ARBA00022737"/>
    </source>
</evidence>
<dbReference type="OrthoDB" id="9995210at2759"/>
<evidence type="ECO:0000256" key="3">
    <source>
        <dbReference type="SAM" id="MobiDB-lite"/>
    </source>
</evidence>
<dbReference type="AlphaFoldDB" id="A0A261XU84"/>
<protein>
    <submittedName>
        <fullName evidence="4">Uncharacterized protein</fullName>
    </submittedName>
</protein>
<comment type="caution">
    <text evidence="4">The sequence shown here is derived from an EMBL/GenBank/DDBJ whole genome shotgun (WGS) entry which is preliminary data.</text>
</comment>
<evidence type="ECO:0000313" key="5">
    <source>
        <dbReference type="Proteomes" id="UP000242875"/>
    </source>
</evidence>
<dbReference type="PANTHER" id="PTHR24198">
    <property type="entry name" value="ANKYRIN REPEAT AND PROTEIN KINASE DOMAIN-CONTAINING PROTEIN"/>
    <property type="match status" value="1"/>
</dbReference>
<name>A0A261XU84_9FUNG</name>
<feature type="region of interest" description="Disordered" evidence="3">
    <location>
        <begin position="157"/>
        <end position="185"/>
    </location>
</feature>
<dbReference type="InterPro" id="IPR002110">
    <property type="entry name" value="Ankyrin_rpt"/>
</dbReference>
<accession>A0A261XU84</accession>
<evidence type="ECO:0000313" key="4">
    <source>
        <dbReference type="EMBL" id="OZJ01919.1"/>
    </source>
</evidence>
<dbReference type="EMBL" id="MVBO01000217">
    <property type="protein sequence ID" value="OZJ01919.1"/>
    <property type="molecule type" value="Genomic_DNA"/>
</dbReference>
<proteinExistence type="predicted"/>
<feature type="compositionally biased region" description="Acidic residues" evidence="3">
    <location>
        <begin position="162"/>
        <end position="185"/>
    </location>
</feature>
<keyword evidence="5" id="KW-1185">Reference proteome</keyword>
<dbReference type="SMART" id="SM00248">
    <property type="entry name" value="ANK"/>
    <property type="match status" value="4"/>
</dbReference>
<reference evidence="4 5" key="1">
    <citation type="journal article" date="2017" name="Mycologia">
        <title>Bifiguratus adelaidae, gen. et sp. nov., a new member of Mucoromycotina in endophytic and soil-dwelling habitats.</title>
        <authorList>
            <person name="Torres-Cruz T.J."/>
            <person name="Billingsley Tobias T.L."/>
            <person name="Almatruk M."/>
            <person name="Hesse C."/>
            <person name="Kuske C.R."/>
            <person name="Desiro A."/>
            <person name="Benucci G.M."/>
            <person name="Bonito G."/>
            <person name="Stajich J.E."/>
            <person name="Dunlap C."/>
            <person name="Arnold A.E."/>
            <person name="Porras-Alfaro A."/>
        </authorList>
    </citation>
    <scope>NUCLEOTIDE SEQUENCE [LARGE SCALE GENOMIC DNA]</scope>
    <source>
        <strain evidence="4 5">AZ0501</strain>
    </source>
</reference>
<dbReference type="Proteomes" id="UP000242875">
    <property type="component" value="Unassembled WGS sequence"/>
</dbReference>
<dbReference type="Pfam" id="PF12796">
    <property type="entry name" value="Ank_2"/>
    <property type="match status" value="1"/>
</dbReference>
<dbReference type="PANTHER" id="PTHR24198:SF165">
    <property type="entry name" value="ANKYRIN REPEAT-CONTAINING PROTEIN-RELATED"/>
    <property type="match status" value="1"/>
</dbReference>
<dbReference type="InterPro" id="IPR036770">
    <property type="entry name" value="Ankyrin_rpt-contain_sf"/>
</dbReference>
<keyword evidence="2" id="KW-0040">ANK repeat</keyword>
<evidence type="ECO:0000256" key="2">
    <source>
        <dbReference type="ARBA" id="ARBA00023043"/>
    </source>
</evidence>
<organism evidence="4 5">
    <name type="scientific">Bifiguratus adelaidae</name>
    <dbReference type="NCBI Taxonomy" id="1938954"/>
    <lineage>
        <taxon>Eukaryota</taxon>
        <taxon>Fungi</taxon>
        <taxon>Fungi incertae sedis</taxon>
        <taxon>Mucoromycota</taxon>
        <taxon>Mucoromycotina</taxon>
        <taxon>Endogonomycetes</taxon>
        <taxon>Endogonales</taxon>
        <taxon>Endogonales incertae sedis</taxon>
        <taxon>Bifiguratus</taxon>
    </lineage>
</organism>
<gene>
    <name evidence="4" type="ORF">BZG36_05006</name>
</gene>
<sequence length="185" mass="20276">MYEIGVEGWLNPKGAVDYGGRYKQLNELLLAACRNDQDDVVNDIIQSPDSVDLNFTDGVGNSALHYCAMYGGLNCLEILAEQDGINVNLQNRIEGNTALHLAVQYKDDPDVGLAIVETLLEFDGINLQVQNKNGQTPMDLVDKGNEDMLELLRGAIAAGEVNDSDIPDDDDDEDEDEDDEPSDED</sequence>
<keyword evidence="1" id="KW-0677">Repeat</keyword>